<keyword evidence="2" id="KW-1185">Reference proteome</keyword>
<organism evidence="1 2">
    <name type="scientific">Setomelanomma holmii</name>
    <dbReference type="NCBI Taxonomy" id="210430"/>
    <lineage>
        <taxon>Eukaryota</taxon>
        <taxon>Fungi</taxon>
        <taxon>Dikarya</taxon>
        <taxon>Ascomycota</taxon>
        <taxon>Pezizomycotina</taxon>
        <taxon>Dothideomycetes</taxon>
        <taxon>Pleosporomycetidae</taxon>
        <taxon>Pleosporales</taxon>
        <taxon>Pleosporineae</taxon>
        <taxon>Phaeosphaeriaceae</taxon>
        <taxon>Setomelanomma</taxon>
    </lineage>
</organism>
<feature type="non-terminal residue" evidence="1">
    <location>
        <position position="1"/>
    </location>
</feature>
<dbReference type="OrthoDB" id="10356107at2759"/>
<protein>
    <submittedName>
        <fullName evidence="1">Uncharacterized protein</fullName>
    </submittedName>
</protein>
<sequence>LLTILCSLIASATAADVPSCTRKGSFDTFNANATKFLLQPPLKLDGNRCANVCRLLPGYGSFASTAQNLPTDTCLIFNQDATYDSIFGGPEKLLNESEGLPVGFWEAACFRPSTLVGQPLETGGRD</sequence>
<name>A0A9P4LNR4_9PLEO</name>
<dbReference type="Proteomes" id="UP000799777">
    <property type="component" value="Unassembled WGS sequence"/>
</dbReference>
<evidence type="ECO:0000313" key="1">
    <source>
        <dbReference type="EMBL" id="KAF2030962.1"/>
    </source>
</evidence>
<comment type="caution">
    <text evidence="1">The sequence shown here is derived from an EMBL/GenBank/DDBJ whole genome shotgun (WGS) entry which is preliminary data.</text>
</comment>
<gene>
    <name evidence="1" type="ORF">EK21DRAFT_64237</name>
</gene>
<dbReference type="AlphaFoldDB" id="A0A9P4LNR4"/>
<proteinExistence type="predicted"/>
<dbReference type="EMBL" id="ML978185">
    <property type="protein sequence ID" value="KAF2030962.1"/>
    <property type="molecule type" value="Genomic_DNA"/>
</dbReference>
<reference evidence="1" key="1">
    <citation type="journal article" date="2020" name="Stud. Mycol.">
        <title>101 Dothideomycetes genomes: a test case for predicting lifestyles and emergence of pathogens.</title>
        <authorList>
            <person name="Haridas S."/>
            <person name="Albert R."/>
            <person name="Binder M."/>
            <person name="Bloem J."/>
            <person name="Labutti K."/>
            <person name="Salamov A."/>
            <person name="Andreopoulos B."/>
            <person name="Baker S."/>
            <person name="Barry K."/>
            <person name="Bills G."/>
            <person name="Bluhm B."/>
            <person name="Cannon C."/>
            <person name="Castanera R."/>
            <person name="Culley D."/>
            <person name="Daum C."/>
            <person name="Ezra D."/>
            <person name="Gonzalez J."/>
            <person name="Henrissat B."/>
            <person name="Kuo A."/>
            <person name="Liang C."/>
            <person name="Lipzen A."/>
            <person name="Lutzoni F."/>
            <person name="Magnuson J."/>
            <person name="Mondo S."/>
            <person name="Nolan M."/>
            <person name="Ohm R."/>
            <person name="Pangilinan J."/>
            <person name="Park H.-J."/>
            <person name="Ramirez L."/>
            <person name="Alfaro M."/>
            <person name="Sun H."/>
            <person name="Tritt A."/>
            <person name="Yoshinaga Y."/>
            <person name="Zwiers L.-H."/>
            <person name="Turgeon B."/>
            <person name="Goodwin S."/>
            <person name="Spatafora J."/>
            <person name="Crous P."/>
            <person name="Grigoriev I."/>
        </authorList>
    </citation>
    <scope>NUCLEOTIDE SEQUENCE</scope>
    <source>
        <strain evidence="1">CBS 110217</strain>
    </source>
</reference>
<accession>A0A9P4LNR4</accession>
<evidence type="ECO:0000313" key="2">
    <source>
        <dbReference type="Proteomes" id="UP000799777"/>
    </source>
</evidence>